<reference evidence="2" key="1">
    <citation type="submission" date="2016-10" db="EMBL/GenBank/DDBJ databases">
        <authorList>
            <person name="Varghese N."/>
            <person name="Submissions S."/>
        </authorList>
    </citation>
    <scope>NUCLEOTIDE SEQUENCE [LARGE SCALE GENOMIC DNA]</scope>
    <source>
        <strain evidence="2">CGMCC 1.2747</strain>
    </source>
</reference>
<name>A0A1G8J4P4_9FLAO</name>
<proteinExistence type="predicted"/>
<dbReference type="EMBL" id="FNDB01000032">
    <property type="protein sequence ID" value="SDI26204.1"/>
    <property type="molecule type" value="Genomic_DNA"/>
</dbReference>
<sequence length="233" mass="27503">MLYLWYSIYIYVVMKKNFTVLFIFIFTISSAQNESVYVSIGKPWFPDKESNLNNFSLGLNYQNRFSQSFAFDLYLEYNQSNDFPRFFDDATAVDNYLMDQTYSGVYFNSLWSKINTVTVGTKIDYLFVNNDRFLFNFNLGAGYLFSYSRAHDVKNWTYDFNNGQILTYENGTTSGNLNTFYYTLGLQFQCTFYKNYFVGISPYYLMPIGEKKINSIPVYPNHYNLTLNIGKRF</sequence>
<evidence type="ECO:0008006" key="3">
    <source>
        <dbReference type="Google" id="ProtNLM"/>
    </source>
</evidence>
<gene>
    <name evidence="1" type="ORF">SAMN04488062_13213</name>
</gene>
<evidence type="ECO:0000313" key="2">
    <source>
        <dbReference type="Proteomes" id="UP000199274"/>
    </source>
</evidence>
<accession>A0A1G8J4P4</accession>
<dbReference type="AlphaFoldDB" id="A0A1G8J4P4"/>
<evidence type="ECO:0000313" key="1">
    <source>
        <dbReference type="EMBL" id="SDI26204.1"/>
    </source>
</evidence>
<organism evidence="1 2">
    <name type="scientific">Flavobacterium omnivorum</name>
    <dbReference type="NCBI Taxonomy" id="178355"/>
    <lineage>
        <taxon>Bacteria</taxon>
        <taxon>Pseudomonadati</taxon>
        <taxon>Bacteroidota</taxon>
        <taxon>Flavobacteriia</taxon>
        <taxon>Flavobacteriales</taxon>
        <taxon>Flavobacteriaceae</taxon>
        <taxon>Flavobacterium</taxon>
    </lineage>
</organism>
<dbReference type="STRING" id="178355.SAMN04488062_13213"/>
<dbReference type="Proteomes" id="UP000199274">
    <property type="component" value="Unassembled WGS sequence"/>
</dbReference>
<keyword evidence="2" id="KW-1185">Reference proteome</keyword>
<protein>
    <recommendedName>
        <fullName evidence="3">Outer membrane protein beta-barrel domain-containing protein</fullName>
    </recommendedName>
</protein>